<evidence type="ECO:0000313" key="3">
    <source>
        <dbReference type="Proteomes" id="UP000596938"/>
    </source>
</evidence>
<protein>
    <submittedName>
        <fullName evidence="2">Uncharacterized protein</fullName>
    </submittedName>
</protein>
<dbReference type="Proteomes" id="UP000596938">
    <property type="component" value="Unassembled WGS sequence"/>
</dbReference>
<sequence>MAFAGFISAAILLVNAAKRAGIIPTSPFTQLAAPIAQIAAIGLVIGMYLLVSRKAGTLAASGAVISVTSLAGLVGVEFVLNLVFPYIGQDVVSVLRSGPLGIALTVVSMLFLVGTVIFMLALWVTSSVPKSAIVLYTASSLPIALRTVFPEIVLQLGLVGLAVAAAFLAAWMLRNVPRTAAADGVTAAQPASVTAT</sequence>
<name>A0ABQ1XZC0_9MICC</name>
<keyword evidence="1" id="KW-0472">Membrane</keyword>
<comment type="caution">
    <text evidence="2">The sequence shown here is derived from an EMBL/GenBank/DDBJ whole genome shotgun (WGS) entry which is preliminary data.</text>
</comment>
<gene>
    <name evidence="2" type="ORF">GCM10011577_35110</name>
</gene>
<keyword evidence="3" id="KW-1185">Reference proteome</keyword>
<accession>A0ABQ1XZC0</accession>
<keyword evidence="1" id="KW-1133">Transmembrane helix</keyword>
<dbReference type="EMBL" id="BMKU01000014">
    <property type="protein sequence ID" value="GGH07617.1"/>
    <property type="molecule type" value="Genomic_DNA"/>
</dbReference>
<evidence type="ECO:0000313" key="2">
    <source>
        <dbReference type="EMBL" id="GGH07617.1"/>
    </source>
</evidence>
<feature type="transmembrane region" description="Helical" evidence="1">
    <location>
        <begin position="63"/>
        <end position="88"/>
    </location>
</feature>
<feature type="transmembrane region" description="Helical" evidence="1">
    <location>
        <begin position="100"/>
        <end position="124"/>
    </location>
</feature>
<feature type="transmembrane region" description="Helical" evidence="1">
    <location>
        <begin position="29"/>
        <end position="51"/>
    </location>
</feature>
<organism evidence="2 3">
    <name type="scientific">Pseudarthrobacter polychromogenes</name>
    <dbReference type="NCBI Taxonomy" id="1676"/>
    <lineage>
        <taxon>Bacteria</taxon>
        <taxon>Bacillati</taxon>
        <taxon>Actinomycetota</taxon>
        <taxon>Actinomycetes</taxon>
        <taxon>Micrococcales</taxon>
        <taxon>Micrococcaceae</taxon>
        <taxon>Pseudarthrobacter</taxon>
    </lineage>
</organism>
<evidence type="ECO:0000256" key="1">
    <source>
        <dbReference type="SAM" id="Phobius"/>
    </source>
</evidence>
<feature type="transmembrane region" description="Helical" evidence="1">
    <location>
        <begin position="131"/>
        <end position="149"/>
    </location>
</feature>
<feature type="transmembrane region" description="Helical" evidence="1">
    <location>
        <begin position="155"/>
        <end position="173"/>
    </location>
</feature>
<keyword evidence="1" id="KW-0812">Transmembrane</keyword>
<proteinExistence type="predicted"/>
<reference evidence="3" key="1">
    <citation type="journal article" date="2019" name="Int. J. Syst. Evol. Microbiol.">
        <title>The Global Catalogue of Microorganisms (GCM) 10K type strain sequencing project: providing services to taxonomists for standard genome sequencing and annotation.</title>
        <authorList>
            <consortium name="The Broad Institute Genomics Platform"/>
            <consortium name="The Broad Institute Genome Sequencing Center for Infectious Disease"/>
            <person name="Wu L."/>
            <person name="Ma J."/>
        </authorList>
    </citation>
    <scope>NUCLEOTIDE SEQUENCE [LARGE SCALE GENOMIC DNA]</scope>
    <source>
        <strain evidence="3">CGMCC 1.1927</strain>
    </source>
</reference>